<dbReference type="OrthoDB" id="2391341at2759"/>
<gene>
    <name evidence="9" type="ORF">INT43_003422</name>
</gene>
<dbReference type="GO" id="GO:0030154">
    <property type="term" value="P:cell differentiation"/>
    <property type="evidence" value="ECO:0007669"/>
    <property type="project" value="TreeGrafter"/>
</dbReference>
<evidence type="ECO:0000256" key="5">
    <source>
        <dbReference type="PROSITE-ProRule" id="PRU00108"/>
    </source>
</evidence>
<feature type="compositionally biased region" description="Basic and acidic residues" evidence="7">
    <location>
        <begin position="7"/>
        <end position="20"/>
    </location>
</feature>
<comment type="subcellular location">
    <subcellularLocation>
        <location evidence="1 5 6">Nucleus</location>
    </subcellularLocation>
</comment>
<feature type="domain" description="Homeobox" evidence="8">
    <location>
        <begin position="120"/>
        <end position="180"/>
    </location>
</feature>
<accession>A0A8H7PPR8</accession>
<name>A0A8H7PPR8_MORIS</name>
<dbReference type="PANTHER" id="PTHR24324:SF5">
    <property type="entry name" value="HEMATOPOIETICALLY-EXPRESSED HOMEOBOX PROTEIN HHEX"/>
    <property type="match status" value="1"/>
</dbReference>
<dbReference type="InterPro" id="IPR001356">
    <property type="entry name" value="HD"/>
</dbReference>
<evidence type="ECO:0000259" key="8">
    <source>
        <dbReference type="PROSITE" id="PS50071"/>
    </source>
</evidence>
<dbReference type="PROSITE" id="PS50071">
    <property type="entry name" value="HOMEOBOX_2"/>
    <property type="match status" value="1"/>
</dbReference>
<dbReference type="GO" id="GO:0000978">
    <property type="term" value="F:RNA polymerase II cis-regulatory region sequence-specific DNA binding"/>
    <property type="evidence" value="ECO:0007669"/>
    <property type="project" value="TreeGrafter"/>
</dbReference>
<evidence type="ECO:0000313" key="10">
    <source>
        <dbReference type="Proteomes" id="UP000654370"/>
    </source>
</evidence>
<dbReference type="CDD" id="cd00086">
    <property type="entry name" value="homeodomain"/>
    <property type="match status" value="1"/>
</dbReference>
<dbReference type="AlphaFoldDB" id="A0A8H7PPR8"/>
<feature type="region of interest" description="Disordered" evidence="7">
    <location>
        <begin position="1"/>
        <end position="98"/>
    </location>
</feature>
<dbReference type="PANTHER" id="PTHR24324">
    <property type="entry name" value="HOMEOBOX PROTEIN HHEX"/>
    <property type="match status" value="1"/>
</dbReference>
<dbReference type="SUPFAM" id="SSF46689">
    <property type="entry name" value="Homeodomain-like"/>
    <property type="match status" value="1"/>
</dbReference>
<comment type="caution">
    <text evidence="9">The sequence shown here is derived from an EMBL/GenBank/DDBJ whole genome shotgun (WGS) entry which is preliminary data.</text>
</comment>
<feature type="region of interest" description="Disordered" evidence="7">
    <location>
        <begin position="290"/>
        <end position="323"/>
    </location>
</feature>
<dbReference type="Pfam" id="PF00046">
    <property type="entry name" value="Homeodomain"/>
    <property type="match status" value="1"/>
</dbReference>
<evidence type="ECO:0000256" key="2">
    <source>
        <dbReference type="ARBA" id="ARBA00023125"/>
    </source>
</evidence>
<keyword evidence="3 5" id="KW-0371">Homeobox</keyword>
<dbReference type="EMBL" id="JAEPQZ010000008">
    <property type="protein sequence ID" value="KAG2178169.1"/>
    <property type="molecule type" value="Genomic_DNA"/>
</dbReference>
<evidence type="ECO:0000256" key="1">
    <source>
        <dbReference type="ARBA" id="ARBA00004123"/>
    </source>
</evidence>
<dbReference type="GO" id="GO:0005634">
    <property type="term" value="C:nucleus"/>
    <property type="evidence" value="ECO:0007669"/>
    <property type="project" value="UniProtKB-SubCell"/>
</dbReference>
<evidence type="ECO:0000256" key="6">
    <source>
        <dbReference type="RuleBase" id="RU000682"/>
    </source>
</evidence>
<keyword evidence="10" id="KW-1185">Reference proteome</keyword>
<feature type="DNA-binding region" description="Homeobox" evidence="5">
    <location>
        <begin position="122"/>
        <end position="181"/>
    </location>
</feature>
<feature type="region of interest" description="Disordered" evidence="7">
    <location>
        <begin position="174"/>
        <end position="212"/>
    </location>
</feature>
<organism evidence="9 10">
    <name type="scientific">Mortierella isabellina</name>
    <name type="common">Filamentous fungus</name>
    <name type="synonym">Umbelopsis isabellina</name>
    <dbReference type="NCBI Taxonomy" id="91625"/>
    <lineage>
        <taxon>Eukaryota</taxon>
        <taxon>Fungi</taxon>
        <taxon>Fungi incertae sedis</taxon>
        <taxon>Mucoromycota</taxon>
        <taxon>Mucoromycotina</taxon>
        <taxon>Umbelopsidomycetes</taxon>
        <taxon>Umbelopsidales</taxon>
        <taxon>Umbelopsidaceae</taxon>
        <taxon>Umbelopsis</taxon>
    </lineage>
</organism>
<keyword evidence="4 5" id="KW-0539">Nucleus</keyword>
<evidence type="ECO:0000313" key="9">
    <source>
        <dbReference type="EMBL" id="KAG2178169.1"/>
    </source>
</evidence>
<protein>
    <recommendedName>
        <fullName evidence="8">Homeobox domain-containing protein</fullName>
    </recommendedName>
</protein>
<reference evidence="9" key="1">
    <citation type="submission" date="2020-12" db="EMBL/GenBank/DDBJ databases">
        <title>Metabolic potential, ecology and presence of endohyphal bacteria is reflected in genomic diversity of Mucoromycotina.</title>
        <authorList>
            <person name="Muszewska A."/>
            <person name="Okrasinska A."/>
            <person name="Steczkiewicz K."/>
            <person name="Drgas O."/>
            <person name="Orlowska M."/>
            <person name="Perlinska-Lenart U."/>
            <person name="Aleksandrzak-Piekarczyk T."/>
            <person name="Szatraj K."/>
            <person name="Zielenkiewicz U."/>
            <person name="Pilsyk S."/>
            <person name="Malc E."/>
            <person name="Mieczkowski P."/>
            <person name="Kruszewska J.S."/>
            <person name="Biernat P."/>
            <person name="Pawlowska J."/>
        </authorList>
    </citation>
    <scope>NUCLEOTIDE SEQUENCE</scope>
    <source>
        <strain evidence="9">WA0000067209</strain>
    </source>
</reference>
<sequence>MSSAAMDEPKPPKPPDRRESLAISAILNEESVEPRSPPADTEMDFDPRWKRRTWPSFNTAFPPISDPQYRQDDPMQIVPVPSGLPPFLTTSQQSKSNSNQILVPEEATIRHLPDGIVVCGITKGKRKRISPDQLRALVQVFKETDTPSSEVREKLAEQLDMSKREVQVWFQNRRAKASRMKGPNRENSTDRINKHRRKSSSNSSLGIPNTFVPPPFPANPALVDHHRPRRYSAVPVLQTVARPYTNIQSLKPLTQLPPANQPPMPYSGLHHNSENPGGWLHPIAPKPFSSLPFNGHPPGQTSIPPGHSYLPSGMRKLQISEPQ</sequence>
<dbReference type="InterPro" id="IPR009057">
    <property type="entry name" value="Homeodomain-like_sf"/>
</dbReference>
<evidence type="ECO:0000256" key="7">
    <source>
        <dbReference type="SAM" id="MobiDB-lite"/>
    </source>
</evidence>
<feature type="compositionally biased region" description="Basic and acidic residues" evidence="7">
    <location>
        <begin position="183"/>
        <end position="192"/>
    </location>
</feature>
<dbReference type="GO" id="GO:0006357">
    <property type="term" value="P:regulation of transcription by RNA polymerase II"/>
    <property type="evidence" value="ECO:0007669"/>
    <property type="project" value="TreeGrafter"/>
</dbReference>
<dbReference type="InterPro" id="IPR051000">
    <property type="entry name" value="Homeobox_DNA-bind_prot"/>
</dbReference>
<dbReference type="SMART" id="SM00389">
    <property type="entry name" value="HOX"/>
    <property type="match status" value="1"/>
</dbReference>
<evidence type="ECO:0000256" key="4">
    <source>
        <dbReference type="ARBA" id="ARBA00023242"/>
    </source>
</evidence>
<keyword evidence="2 5" id="KW-0238">DNA-binding</keyword>
<dbReference type="Gene3D" id="1.10.10.60">
    <property type="entry name" value="Homeodomain-like"/>
    <property type="match status" value="1"/>
</dbReference>
<proteinExistence type="predicted"/>
<dbReference type="Proteomes" id="UP000654370">
    <property type="component" value="Unassembled WGS sequence"/>
</dbReference>
<evidence type="ECO:0000256" key="3">
    <source>
        <dbReference type="ARBA" id="ARBA00023155"/>
    </source>
</evidence>